<accession>A0A371EKC0</accession>
<dbReference type="Proteomes" id="UP000257109">
    <property type="component" value="Unassembled WGS sequence"/>
</dbReference>
<dbReference type="AlphaFoldDB" id="A0A371EKC0"/>
<evidence type="ECO:0000313" key="1">
    <source>
        <dbReference type="EMBL" id="RDX66481.1"/>
    </source>
</evidence>
<proteinExistence type="predicted"/>
<organism evidence="1 2">
    <name type="scientific">Mucuna pruriens</name>
    <name type="common">Velvet bean</name>
    <name type="synonym">Dolichos pruriens</name>
    <dbReference type="NCBI Taxonomy" id="157652"/>
    <lineage>
        <taxon>Eukaryota</taxon>
        <taxon>Viridiplantae</taxon>
        <taxon>Streptophyta</taxon>
        <taxon>Embryophyta</taxon>
        <taxon>Tracheophyta</taxon>
        <taxon>Spermatophyta</taxon>
        <taxon>Magnoliopsida</taxon>
        <taxon>eudicotyledons</taxon>
        <taxon>Gunneridae</taxon>
        <taxon>Pentapetalae</taxon>
        <taxon>rosids</taxon>
        <taxon>fabids</taxon>
        <taxon>Fabales</taxon>
        <taxon>Fabaceae</taxon>
        <taxon>Papilionoideae</taxon>
        <taxon>50 kb inversion clade</taxon>
        <taxon>NPAAA clade</taxon>
        <taxon>indigoferoid/millettioid clade</taxon>
        <taxon>Phaseoleae</taxon>
        <taxon>Mucuna</taxon>
    </lineage>
</organism>
<name>A0A371EKC0_MUCPR</name>
<protein>
    <submittedName>
        <fullName evidence="1">Uncharacterized protein</fullName>
    </submittedName>
</protein>
<evidence type="ECO:0000313" key="2">
    <source>
        <dbReference type="Proteomes" id="UP000257109"/>
    </source>
</evidence>
<gene>
    <name evidence="1" type="ORF">CR513_54748</name>
</gene>
<dbReference type="EMBL" id="QJKJ01013422">
    <property type="protein sequence ID" value="RDX66481.1"/>
    <property type="molecule type" value="Genomic_DNA"/>
</dbReference>
<feature type="non-terminal residue" evidence="1">
    <location>
        <position position="88"/>
    </location>
</feature>
<keyword evidence="2" id="KW-1185">Reference proteome</keyword>
<reference evidence="1" key="1">
    <citation type="submission" date="2018-05" db="EMBL/GenBank/DDBJ databases">
        <title>Draft genome of Mucuna pruriens seed.</title>
        <authorList>
            <person name="Nnadi N.E."/>
            <person name="Vos R."/>
            <person name="Hasami M.H."/>
            <person name="Devisetty U.K."/>
            <person name="Aguiy J.C."/>
        </authorList>
    </citation>
    <scope>NUCLEOTIDE SEQUENCE [LARGE SCALE GENOMIC DNA]</scope>
    <source>
        <strain evidence="1">JCA_2017</strain>
    </source>
</reference>
<comment type="caution">
    <text evidence="1">The sequence shown here is derived from an EMBL/GenBank/DDBJ whole genome shotgun (WGS) entry which is preliminary data.</text>
</comment>
<feature type="non-terminal residue" evidence="1">
    <location>
        <position position="1"/>
    </location>
</feature>
<sequence>MFSCHGPSQHLEPLIDEPFATQYIVWDSYNNQLHNLPQYCLVGSEGYDFVCNNILTNNPYMVPTLSTWCGIDNTLNNGLAIWVLKRPM</sequence>